<evidence type="ECO:0000313" key="2">
    <source>
        <dbReference type="Proteomes" id="UP000708208"/>
    </source>
</evidence>
<evidence type="ECO:0000313" key="1">
    <source>
        <dbReference type="EMBL" id="CAG7641194.1"/>
    </source>
</evidence>
<accession>A0A8J2JG97</accession>
<dbReference type="Proteomes" id="UP000708208">
    <property type="component" value="Unassembled WGS sequence"/>
</dbReference>
<proteinExistence type="predicted"/>
<organism evidence="1 2">
    <name type="scientific">Allacma fusca</name>
    <dbReference type="NCBI Taxonomy" id="39272"/>
    <lineage>
        <taxon>Eukaryota</taxon>
        <taxon>Metazoa</taxon>
        <taxon>Ecdysozoa</taxon>
        <taxon>Arthropoda</taxon>
        <taxon>Hexapoda</taxon>
        <taxon>Collembola</taxon>
        <taxon>Symphypleona</taxon>
        <taxon>Sminthuridae</taxon>
        <taxon>Allacma</taxon>
    </lineage>
</organism>
<gene>
    <name evidence="1" type="ORF">AFUS01_LOCUS411</name>
</gene>
<feature type="non-terminal residue" evidence="1">
    <location>
        <position position="1"/>
    </location>
</feature>
<name>A0A8J2JG97_9HEXA</name>
<dbReference type="EMBL" id="CAJVCH010001808">
    <property type="protein sequence ID" value="CAG7641194.1"/>
    <property type="molecule type" value="Genomic_DNA"/>
</dbReference>
<dbReference type="OrthoDB" id="7554902at2759"/>
<keyword evidence="2" id="KW-1185">Reference proteome</keyword>
<dbReference type="AlphaFoldDB" id="A0A8J2JG97"/>
<protein>
    <submittedName>
        <fullName evidence="1">Uncharacterized protein</fullName>
    </submittedName>
</protein>
<comment type="caution">
    <text evidence="1">The sequence shown here is derived from an EMBL/GenBank/DDBJ whole genome shotgun (WGS) entry which is preliminary data.</text>
</comment>
<sequence length="52" mass="5998">MYKHFYLIPRLAYCYNYTGVNGKLNFSSLCINDLIFDVVKANPKTCNETMVA</sequence>
<reference evidence="1" key="1">
    <citation type="submission" date="2021-06" db="EMBL/GenBank/DDBJ databases">
        <authorList>
            <person name="Hodson N. C."/>
            <person name="Mongue J. A."/>
            <person name="Jaron S. K."/>
        </authorList>
    </citation>
    <scope>NUCLEOTIDE SEQUENCE</scope>
</reference>